<evidence type="ECO:0000313" key="1">
    <source>
        <dbReference type="EMBL" id="MEJ8640267.1"/>
    </source>
</evidence>
<evidence type="ECO:0000313" key="2">
    <source>
        <dbReference type="Proteomes" id="UP001382904"/>
    </source>
</evidence>
<dbReference type="InterPro" id="IPR045674">
    <property type="entry name" value="DUF6196"/>
</dbReference>
<comment type="caution">
    <text evidence="1">The sequence shown here is derived from an EMBL/GenBank/DDBJ whole genome shotgun (WGS) entry which is preliminary data.</text>
</comment>
<proteinExistence type="predicted"/>
<protein>
    <submittedName>
        <fullName evidence="1">DUF6196 family protein</fullName>
    </submittedName>
</protein>
<name>A0ABU8TXC6_9ACTN</name>
<sequence length="236" mass="25771">MNVGFGHISSSFTPCRALCAERVQGPVTGASADSSHTVTSFRSDVRGACEIDGTARVLLRRMPCQEPSFQRGGSRAMITGRDRAFTDQGVWLMVSVSMETAEQTEQRLRRVIAQADLVVHDGVWCFEESPADRPPTLTAETLAVVRDQESWSSLVPLTQERDGVERFGIFSFHFADHVDNGGFVGWLATHLKAELGTGVFVVCGSNRARGGIYDYWGCPIDIMDQAIAVVSTLRVG</sequence>
<dbReference type="Pfam" id="PF19696">
    <property type="entry name" value="DUF6196"/>
    <property type="match status" value="1"/>
</dbReference>
<organism evidence="1 2">
    <name type="scientific">Streptomyces caledonius</name>
    <dbReference type="NCBI Taxonomy" id="3134107"/>
    <lineage>
        <taxon>Bacteria</taxon>
        <taxon>Bacillati</taxon>
        <taxon>Actinomycetota</taxon>
        <taxon>Actinomycetes</taxon>
        <taxon>Kitasatosporales</taxon>
        <taxon>Streptomycetaceae</taxon>
        <taxon>Streptomyces</taxon>
    </lineage>
</organism>
<gene>
    <name evidence="1" type="ORF">WKI68_00240</name>
</gene>
<dbReference type="Proteomes" id="UP001382904">
    <property type="component" value="Unassembled WGS sequence"/>
</dbReference>
<dbReference type="EMBL" id="JBBKAM010000002">
    <property type="protein sequence ID" value="MEJ8640267.1"/>
    <property type="molecule type" value="Genomic_DNA"/>
</dbReference>
<reference evidence="1 2" key="1">
    <citation type="submission" date="2024-03" db="EMBL/GenBank/DDBJ databases">
        <title>Novel Streptomyces species of biotechnological and ecological value are a feature of Machair soil.</title>
        <authorList>
            <person name="Prole J.R."/>
            <person name="Goodfellow M."/>
            <person name="Allenby N."/>
            <person name="Ward A.C."/>
        </authorList>
    </citation>
    <scope>NUCLEOTIDE SEQUENCE [LARGE SCALE GENOMIC DNA]</scope>
    <source>
        <strain evidence="1 2">MS1.HAVA.3</strain>
    </source>
</reference>
<accession>A0ABU8TXC6</accession>
<keyword evidence="2" id="KW-1185">Reference proteome</keyword>